<feature type="transmembrane region" description="Helical" evidence="1">
    <location>
        <begin position="120"/>
        <end position="142"/>
    </location>
</feature>
<reference evidence="2 3" key="1">
    <citation type="journal article" date="2015" name="Genome Announc.">
        <title>Expanding the biotechnology potential of lactobacilli through comparative genomics of 213 strains and associated genera.</title>
        <authorList>
            <person name="Sun Z."/>
            <person name="Harris H.M."/>
            <person name="McCann A."/>
            <person name="Guo C."/>
            <person name="Argimon S."/>
            <person name="Zhang W."/>
            <person name="Yang X."/>
            <person name="Jeffery I.B."/>
            <person name="Cooney J.C."/>
            <person name="Kagawa T.F."/>
            <person name="Liu W."/>
            <person name="Song Y."/>
            <person name="Salvetti E."/>
            <person name="Wrobel A."/>
            <person name="Rasinkangas P."/>
            <person name="Parkhill J."/>
            <person name="Rea M.C."/>
            <person name="O'Sullivan O."/>
            <person name="Ritari J."/>
            <person name="Douillard F.P."/>
            <person name="Paul Ross R."/>
            <person name="Yang R."/>
            <person name="Briner A.E."/>
            <person name="Felis G.E."/>
            <person name="de Vos W.M."/>
            <person name="Barrangou R."/>
            <person name="Klaenhammer T.R."/>
            <person name="Caufield P.W."/>
            <person name="Cui Y."/>
            <person name="Zhang H."/>
            <person name="O'Toole P.W."/>
        </authorList>
    </citation>
    <scope>NUCLEOTIDE SEQUENCE [LARGE SCALE GENOMIC DNA]</scope>
    <source>
        <strain evidence="2 3">DSM 12744</strain>
    </source>
</reference>
<sequence>MMWLNFLLITFRFTALGIIAAIIGAVWLLREKRTRRAGADAVVSIILFIVAYGVLYFGLPEPSLATVITANLGSFVITCLIQAAFLGSMTMKEVSSLFQDKKKKDATTRRTLNQGHPARLFAKGAGWGIALAVLAFLIFGIMNVVDAKRVALNAPVKTYASTNKAPMPAATNSKQQMPVVNAPATVLTQVNNSLSNIPNANVYSVDHVRAQVYKNKLVYVAPLDFDGSFWRYLRYQQVDGYFVTDATSKTADPRFVKRSMRYTPEAYLSRDARRLMYAKTANSGYVLMANAPQLEIDDNGDPYYVSTLVKCYGVTNRQDFRHKAVVTLNAVTGELNFYKDLKKKPKWLDVAVDPTTASGQIGAWGRERNGWWNANGFGGARQGVMVAVTGSGTEGNDEDATPVLYKGQIYYQQSLTSAKSAQTSVMGYAFTDAASGQSYYYKESADAMTPDRAQKLAKDMMKQTGWKPKMPMLYRIDGKPTWVVSMLDSSNAFRSYVYMLASGNGTQSTVATGDDADTALTKYRALFSGNITANASNGKKEAVKGTVFRTSINGDTLYLLLNEKKVVYVVNIKSDPFARFIQPGDTVSFQAQVSGTSGVATGAIQDDRLPK</sequence>
<name>A0A0R1MWF9_9LACO</name>
<feature type="transmembrane region" description="Helical" evidence="1">
    <location>
        <begin position="65"/>
        <end position="86"/>
    </location>
</feature>
<dbReference type="EMBL" id="AZEC01000008">
    <property type="protein sequence ID" value="KRL12463.1"/>
    <property type="molecule type" value="Genomic_DNA"/>
</dbReference>
<protein>
    <submittedName>
        <fullName evidence="2">Uncharacterized protein</fullName>
    </submittedName>
</protein>
<dbReference type="Proteomes" id="UP000051330">
    <property type="component" value="Unassembled WGS sequence"/>
</dbReference>
<keyword evidence="3" id="KW-1185">Reference proteome</keyword>
<keyword evidence="1" id="KW-0812">Transmembrane</keyword>
<accession>A0A0R1MWF9</accession>
<proteinExistence type="predicted"/>
<evidence type="ECO:0000313" key="2">
    <source>
        <dbReference type="EMBL" id="KRL12463.1"/>
    </source>
</evidence>
<feature type="transmembrane region" description="Helical" evidence="1">
    <location>
        <begin position="6"/>
        <end position="29"/>
    </location>
</feature>
<keyword evidence="1" id="KW-0472">Membrane</keyword>
<comment type="caution">
    <text evidence="2">The sequence shown here is derived from an EMBL/GenBank/DDBJ whole genome shotgun (WGS) entry which is preliminary data.</text>
</comment>
<dbReference type="RefSeq" id="WP_057820898.1">
    <property type="nucleotide sequence ID" value="NZ_AZEC01000008.1"/>
</dbReference>
<organism evidence="2 3">
    <name type="scientific">Schleiferilactobacillus perolens DSM 12744</name>
    <dbReference type="NCBI Taxonomy" id="1423792"/>
    <lineage>
        <taxon>Bacteria</taxon>
        <taxon>Bacillati</taxon>
        <taxon>Bacillota</taxon>
        <taxon>Bacilli</taxon>
        <taxon>Lactobacillales</taxon>
        <taxon>Lactobacillaceae</taxon>
        <taxon>Schleiferilactobacillus</taxon>
    </lineage>
</organism>
<dbReference type="STRING" id="1423792.FD09_GL003049"/>
<dbReference type="OrthoDB" id="3169575at2"/>
<gene>
    <name evidence="2" type="ORF">FD09_GL003049</name>
</gene>
<evidence type="ECO:0000256" key="1">
    <source>
        <dbReference type="SAM" id="Phobius"/>
    </source>
</evidence>
<evidence type="ECO:0000313" key="3">
    <source>
        <dbReference type="Proteomes" id="UP000051330"/>
    </source>
</evidence>
<dbReference type="AlphaFoldDB" id="A0A0R1MWF9"/>
<feature type="transmembrane region" description="Helical" evidence="1">
    <location>
        <begin position="41"/>
        <end position="59"/>
    </location>
</feature>
<dbReference type="PATRIC" id="fig|1423792.3.peg.3133"/>
<keyword evidence="1" id="KW-1133">Transmembrane helix</keyword>